<evidence type="ECO:0000259" key="4">
    <source>
        <dbReference type="Pfam" id="PF04253"/>
    </source>
</evidence>
<sequence>MIEGSWTISKTEVLTGKEAEDLFLTVPNEKSALKASREYAEKPHLAGSTNDYVSAIIQLQLFQNEFNITPPSELPVFEAGSPESRRATLGIGSLAGPSAWVDTYYPLLDTPLERKLEILHDGQVAWSADLEEKEYDEDDAGQYAHMIPAWLAFSKEGDVTGKLIYAKHGLKSEFDELAAAGVNFTGTIAIARDGAVIRGLKVQAAHEAGCVGILIYPDPRDDGYVTEANGHKAYPHGPARNPHTVQRGSVELISMYPGDPMTPGIPAYKNATRVEPLNIPSIPSLPISWANAKHLLAEIGDAYENGKKSSTVDIDNTVDQKIKPIWNTMAVIPGQIKDEVVVIGNHRDGGPPVIGAADPTSGVVSVHEIVRGFGKLLQQGWQPMRTIVFASWDGEEYGLIGSTEWGEDFADWIKQNVVAYLNLDIATKGSRFELVGSPSLSRLLRTAAQDISHPTDANRTLWDARTDVGPFTPPASDSEPPSRPELPKLKTQNEHDDLSIGPLGSGSDFTVFLQRLGVASTDQGFVRTASDAAYHYHSVYDSQRWQEMCADPGFHKHVAIAKHLGLVTLRLADSIILPLDTTHYSNELDGYLTKVEALSSDAGFRADFTGLRRAIARLKSASAKLDVKKTEVEKVFLKELENWRSGRNSGDKEFMCAGRRMEGVRKWIKSVFGVVDPSGPASQGDMNMSAISGVRAQGSAHGWTSPPSKRFLEALRRVQDVNKKLSTFEQGFISEEGIKDREWYKHLGVAPGKWLGYGATTFPALTEAIEIEKNATLAELEAARLEQMITKLSFTLNR</sequence>
<dbReference type="InParanoid" id="A0A067MPS1"/>
<dbReference type="FunFam" id="3.40.630.10:FF:000101">
    <property type="entry name" value="N-acetylated alpha-linked acidic dipeptidase like 1"/>
    <property type="match status" value="1"/>
</dbReference>
<feature type="domain" description="PA" evidence="3">
    <location>
        <begin position="159"/>
        <end position="235"/>
    </location>
</feature>
<dbReference type="Gene3D" id="3.50.30.30">
    <property type="match status" value="1"/>
</dbReference>
<dbReference type="FunCoup" id="A0A067MPS1">
    <property type="interactions" value="56"/>
</dbReference>
<evidence type="ECO:0000256" key="1">
    <source>
        <dbReference type="ARBA" id="ARBA00005634"/>
    </source>
</evidence>
<dbReference type="Pfam" id="PF02225">
    <property type="entry name" value="PA"/>
    <property type="match status" value="1"/>
</dbReference>
<dbReference type="OrthoDB" id="5841748at2759"/>
<dbReference type="Proteomes" id="UP000027195">
    <property type="component" value="Unassembled WGS sequence"/>
</dbReference>
<dbReference type="InterPro" id="IPR007365">
    <property type="entry name" value="TFR-like_dimer_dom"/>
</dbReference>
<dbReference type="Gene3D" id="3.40.630.10">
    <property type="entry name" value="Zn peptidases"/>
    <property type="match status" value="1"/>
</dbReference>
<organism evidence="6 7">
    <name type="scientific">Botryobasidium botryosum (strain FD-172 SS1)</name>
    <dbReference type="NCBI Taxonomy" id="930990"/>
    <lineage>
        <taxon>Eukaryota</taxon>
        <taxon>Fungi</taxon>
        <taxon>Dikarya</taxon>
        <taxon>Basidiomycota</taxon>
        <taxon>Agaricomycotina</taxon>
        <taxon>Agaricomycetes</taxon>
        <taxon>Cantharellales</taxon>
        <taxon>Botryobasidiaceae</taxon>
        <taxon>Botryobasidium</taxon>
    </lineage>
</organism>
<dbReference type="SUPFAM" id="SSF53187">
    <property type="entry name" value="Zn-dependent exopeptidases"/>
    <property type="match status" value="1"/>
</dbReference>
<dbReference type="CDD" id="cd08022">
    <property type="entry name" value="M28_PSMA_like"/>
    <property type="match status" value="1"/>
</dbReference>
<dbReference type="InterPro" id="IPR039373">
    <property type="entry name" value="Peptidase_M28B"/>
</dbReference>
<dbReference type="EMBL" id="KL198026">
    <property type="protein sequence ID" value="KDQ16710.1"/>
    <property type="molecule type" value="Genomic_DNA"/>
</dbReference>
<protein>
    <recommendedName>
        <fullName evidence="8">Zn-dependent exopeptidase</fullName>
    </recommendedName>
</protein>
<dbReference type="AlphaFoldDB" id="A0A067MPS1"/>
<dbReference type="Pfam" id="PF04253">
    <property type="entry name" value="TFR_dimer"/>
    <property type="match status" value="1"/>
</dbReference>
<dbReference type="PANTHER" id="PTHR10404">
    <property type="entry name" value="N-ACETYLATED-ALPHA-LINKED ACIDIC DIPEPTIDASE"/>
    <property type="match status" value="1"/>
</dbReference>
<dbReference type="InterPro" id="IPR046450">
    <property type="entry name" value="PA_dom_sf"/>
</dbReference>
<evidence type="ECO:0000259" key="5">
    <source>
        <dbReference type="Pfam" id="PF04389"/>
    </source>
</evidence>
<feature type="region of interest" description="Disordered" evidence="2">
    <location>
        <begin position="455"/>
        <end position="497"/>
    </location>
</feature>
<dbReference type="CDD" id="cd02121">
    <property type="entry name" value="PA_GCPII_like"/>
    <property type="match status" value="1"/>
</dbReference>
<evidence type="ECO:0000256" key="2">
    <source>
        <dbReference type="SAM" id="MobiDB-lite"/>
    </source>
</evidence>
<gene>
    <name evidence="6" type="ORF">BOTBODRAFT_106746</name>
</gene>
<reference evidence="7" key="1">
    <citation type="journal article" date="2014" name="Proc. Natl. Acad. Sci. U.S.A.">
        <title>Extensive sampling of basidiomycete genomes demonstrates inadequacy of the white-rot/brown-rot paradigm for wood decay fungi.</title>
        <authorList>
            <person name="Riley R."/>
            <person name="Salamov A.A."/>
            <person name="Brown D.W."/>
            <person name="Nagy L.G."/>
            <person name="Floudas D."/>
            <person name="Held B.W."/>
            <person name="Levasseur A."/>
            <person name="Lombard V."/>
            <person name="Morin E."/>
            <person name="Otillar R."/>
            <person name="Lindquist E.A."/>
            <person name="Sun H."/>
            <person name="LaButti K.M."/>
            <person name="Schmutz J."/>
            <person name="Jabbour D."/>
            <person name="Luo H."/>
            <person name="Baker S.E."/>
            <person name="Pisabarro A.G."/>
            <person name="Walton J.D."/>
            <person name="Blanchette R.A."/>
            <person name="Henrissat B."/>
            <person name="Martin F."/>
            <person name="Cullen D."/>
            <person name="Hibbett D.S."/>
            <person name="Grigoriev I.V."/>
        </authorList>
    </citation>
    <scope>NUCLEOTIDE SEQUENCE [LARGE SCALE GENOMIC DNA]</scope>
    <source>
        <strain evidence="7">FD-172 SS1</strain>
    </source>
</reference>
<dbReference type="Pfam" id="PF04389">
    <property type="entry name" value="Peptidase_M28"/>
    <property type="match status" value="1"/>
</dbReference>
<evidence type="ECO:0000259" key="3">
    <source>
        <dbReference type="Pfam" id="PF02225"/>
    </source>
</evidence>
<dbReference type="STRING" id="930990.A0A067MPS1"/>
<evidence type="ECO:0008006" key="8">
    <source>
        <dbReference type="Google" id="ProtNLM"/>
    </source>
</evidence>
<dbReference type="GO" id="GO:0004180">
    <property type="term" value="F:carboxypeptidase activity"/>
    <property type="evidence" value="ECO:0007669"/>
    <property type="project" value="TreeGrafter"/>
</dbReference>
<dbReference type="InterPro" id="IPR003137">
    <property type="entry name" value="PA_domain"/>
</dbReference>
<dbReference type="HOGENOM" id="CLU_005688_2_2_1"/>
<accession>A0A067MPS1</accession>
<name>A0A067MPS1_BOTB1</name>
<dbReference type="Gene3D" id="1.20.930.40">
    <property type="entry name" value="Transferrin receptor-like, dimerisation domain"/>
    <property type="match status" value="1"/>
</dbReference>
<dbReference type="SUPFAM" id="SSF47672">
    <property type="entry name" value="Transferrin receptor-like dimerisation domain"/>
    <property type="match status" value="1"/>
</dbReference>
<dbReference type="InterPro" id="IPR036757">
    <property type="entry name" value="TFR-like_dimer_dom_sf"/>
</dbReference>
<feature type="domain" description="Transferrin receptor-like dimerisation" evidence="4">
    <location>
        <begin position="711"/>
        <end position="793"/>
    </location>
</feature>
<proteinExistence type="inferred from homology"/>
<feature type="domain" description="Peptidase M28" evidence="5">
    <location>
        <begin position="327"/>
        <end position="469"/>
    </location>
</feature>
<dbReference type="SUPFAM" id="SSF52025">
    <property type="entry name" value="PA domain"/>
    <property type="match status" value="1"/>
</dbReference>
<evidence type="ECO:0000313" key="7">
    <source>
        <dbReference type="Proteomes" id="UP000027195"/>
    </source>
</evidence>
<feature type="compositionally biased region" description="Basic and acidic residues" evidence="2">
    <location>
        <begin position="480"/>
        <end position="497"/>
    </location>
</feature>
<dbReference type="InterPro" id="IPR007484">
    <property type="entry name" value="Peptidase_M28"/>
</dbReference>
<keyword evidence="7" id="KW-1185">Reference proteome</keyword>
<evidence type="ECO:0000313" key="6">
    <source>
        <dbReference type="EMBL" id="KDQ16710.1"/>
    </source>
</evidence>
<comment type="similarity">
    <text evidence="1">Belongs to the peptidase M28 family. M28B subfamily.</text>
</comment>
<dbReference type="PANTHER" id="PTHR10404:SF46">
    <property type="entry name" value="VACUOLAR PROTEIN SORTING-ASSOCIATED PROTEIN 70"/>
    <property type="match status" value="1"/>
</dbReference>